<evidence type="ECO:0000259" key="1">
    <source>
        <dbReference type="SMART" id="SM01126"/>
    </source>
</evidence>
<feature type="domain" description="ISXO2-like transposase" evidence="1">
    <location>
        <begin position="134"/>
        <end position="278"/>
    </location>
</feature>
<reference evidence="3" key="1">
    <citation type="submission" date="2016-10" db="EMBL/GenBank/DDBJ databases">
        <authorList>
            <person name="Varghese N."/>
            <person name="Submissions S."/>
        </authorList>
    </citation>
    <scope>NUCLEOTIDE SEQUENCE [LARGE SCALE GENOMIC DNA]</scope>
    <source>
        <strain evidence="3">DSM 16995</strain>
    </source>
</reference>
<dbReference type="InterPro" id="IPR024445">
    <property type="entry name" value="Tnp_ISXO2-like"/>
</dbReference>
<name>A0A1G9FIJ2_9BACT</name>
<evidence type="ECO:0000313" key="2">
    <source>
        <dbReference type="EMBL" id="SDK88199.1"/>
    </source>
</evidence>
<dbReference type="OrthoDB" id="5469813at2"/>
<dbReference type="Pfam" id="PF12762">
    <property type="entry name" value="DDE_Tnp_IS1595"/>
    <property type="match status" value="1"/>
</dbReference>
<dbReference type="AlphaFoldDB" id="A0A1G9FIJ2"/>
<dbReference type="Proteomes" id="UP000199053">
    <property type="component" value="Unassembled WGS sequence"/>
</dbReference>
<dbReference type="STRING" id="246191.SAMN05660337_1556"/>
<dbReference type="Pfam" id="PF12760">
    <property type="entry name" value="Zn_ribbon_IS1595"/>
    <property type="match status" value="1"/>
</dbReference>
<dbReference type="RefSeq" id="WP_092159844.1">
    <property type="nucleotide sequence ID" value="NZ_FNGA01000002.1"/>
</dbReference>
<dbReference type="SMART" id="SM01126">
    <property type="entry name" value="DDE_Tnp_IS1595"/>
    <property type="match status" value="1"/>
</dbReference>
<keyword evidence="3" id="KW-1185">Reference proteome</keyword>
<evidence type="ECO:0000313" key="3">
    <source>
        <dbReference type="Proteomes" id="UP000199053"/>
    </source>
</evidence>
<organism evidence="2 3">
    <name type="scientific">Maridesulfovibrio ferrireducens</name>
    <dbReference type="NCBI Taxonomy" id="246191"/>
    <lineage>
        <taxon>Bacteria</taxon>
        <taxon>Pseudomonadati</taxon>
        <taxon>Thermodesulfobacteriota</taxon>
        <taxon>Desulfovibrionia</taxon>
        <taxon>Desulfovibrionales</taxon>
        <taxon>Desulfovibrionaceae</taxon>
        <taxon>Maridesulfovibrio</taxon>
    </lineage>
</organism>
<gene>
    <name evidence="2" type="ORF">SAMN05660337_1556</name>
</gene>
<dbReference type="InterPro" id="IPR024442">
    <property type="entry name" value="Transposase_Zn_ribbon"/>
</dbReference>
<sequence length="300" mass="34652">MRHTNVSHRRLDDRAAKLKRLVSSEEEAKKFLIANCFGERKPFCPRCRENKLYILNGSRYRCSSCKYTFQDFSGRWINNGGLSCTEWIRLIQLFAEDNTAHAISLDLGISYNAAYKAVSSLRFAILAQAIDAVQLLGPETGLHKHLNNKKLTGIPAKTGSEVIPVFGVLEKNGWVFIDLMQNINAESVFHFNHNFHLKLVRHGSIIHTDRYQKYNALILCGDDSLPLDYIRKYPGVTPEIEKSGGEFWTFARDRFKRYKGISPHRFPLYLKELEFRFNNRDKNIFDILVNYVCKIVPDVD</sequence>
<proteinExistence type="predicted"/>
<accession>A0A1G9FIJ2</accession>
<protein>
    <submittedName>
        <fullName evidence="2">Transposase</fullName>
    </submittedName>
</protein>
<dbReference type="EMBL" id="FNGA01000002">
    <property type="protein sequence ID" value="SDK88199.1"/>
    <property type="molecule type" value="Genomic_DNA"/>
</dbReference>